<feature type="region of interest" description="Disordered" evidence="1">
    <location>
        <begin position="1"/>
        <end position="129"/>
    </location>
</feature>
<comment type="caution">
    <text evidence="2">The sequence shown here is derived from an EMBL/GenBank/DDBJ whole genome shotgun (WGS) entry which is preliminary data.</text>
</comment>
<accession>A0A9N7YA24</accession>
<sequence>MTMLQQASDFHRRGRGEEEKRGRREEEQFEEQRKRRRRAEEEGWKRKIGGQQRKRRVEAEERKMKMEEEQSYRGGRGRWEEEQRKRGGRGRWDKEQRTMGGRGEEKGRKRGRRGRWEEEQRKCKRPRRKQTLKEEKLEWGLTTESTELHRSEVRGLRKCDPQTIDPVSHMITVITEEPTVCVFAASFDSCGVSPLDLITTPGAMTDLQKTGKVPVLIQKWIKGLYFFLVRVAQGSTVQQLVPTQSST</sequence>
<dbReference type="Proteomes" id="UP001153269">
    <property type="component" value="Unassembled WGS sequence"/>
</dbReference>
<name>A0A9N7YA24_PLEPL</name>
<proteinExistence type="predicted"/>
<dbReference type="AlphaFoldDB" id="A0A9N7YA24"/>
<protein>
    <submittedName>
        <fullName evidence="2">Uncharacterized protein</fullName>
    </submittedName>
</protein>
<reference evidence="2" key="1">
    <citation type="submission" date="2020-03" db="EMBL/GenBank/DDBJ databases">
        <authorList>
            <person name="Weist P."/>
        </authorList>
    </citation>
    <scope>NUCLEOTIDE SEQUENCE</scope>
</reference>
<feature type="compositionally biased region" description="Basic and acidic residues" evidence="1">
    <location>
        <begin position="57"/>
        <end position="107"/>
    </location>
</feature>
<dbReference type="EMBL" id="CADEAL010000313">
    <property type="protein sequence ID" value="CAB1418216.1"/>
    <property type="molecule type" value="Genomic_DNA"/>
</dbReference>
<evidence type="ECO:0000313" key="3">
    <source>
        <dbReference type="Proteomes" id="UP001153269"/>
    </source>
</evidence>
<evidence type="ECO:0000256" key="1">
    <source>
        <dbReference type="SAM" id="MobiDB-lite"/>
    </source>
</evidence>
<feature type="compositionally biased region" description="Basic and acidic residues" evidence="1">
    <location>
        <begin position="9"/>
        <end position="45"/>
    </location>
</feature>
<gene>
    <name evidence="2" type="ORF">PLEPLA_LOCUS6039</name>
</gene>
<keyword evidence="3" id="KW-1185">Reference proteome</keyword>
<feature type="compositionally biased region" description="Basic residues" evidence="1">
    <location>
        <begin position="46"/>
        <end position="56"/>
    </location>
</feature>
<organism evidence="2 3">
    <name type="scientific">Pleuronectes platessa</name>
    <name type="common">European plaice</name>
    <dbReference type="NCBI Taxonomy" id="8262"/>
    <lineage>
        <taxon>Eukaryota</taxon>
        <taxon>Metazoa</taxon>
        <taxon>Chordata</taxon>
        <taxon>Craniata</taxon>
        <taxon>Vertebrata</taxon>
        <taxon>Euteleostomi</taxon>
        <taxon>Actinopterygii</taxon>
        <taxon>Neopterygii</taxon>
        <taxon>Teleostei</taxon>
        <taxon>Neoteleostei</taxon>
        <taxon>Acanthomorphata</taxon>
        <taxon>Carangaria</taxon>
        <taxon>Pleuronectiformes</taxon>
        <taxon>Pleuronectoidei</taxon>
        <taxon>Pleuronectidae</taxon>
        <taxon>Pleuronectes</taxon>
    </lineage>
</organism>
<evidence type="ECO:0000313" key="2">
    <source>
        <dbReference type="EMBL" id="CAB1418216.1"/>
    </source>
</evidence>